<protein>
    <submittedName>
        <fullName evidence="2">Uncharacterized protein</fullName>
    </submittedName>
</protein>
<dbReference type="EMBL" id="SEOQ01001491">
    <property type="protein sequence ID" value="TFY51542.1"/>
    <property type="molecule type" value="Genomic_DNA"/>
</dbReference>
<comment type="caution">
    <text evidence="2">The sequence shown here is derived from an EMBL/GenBank/DDBJ whole genome shotgun (WGS) entry which is preliminary data.</text>
</comment>
<accession>A0A4Y9XP84</accession>
<feature type="compositionally biased region" description="Pro residues" evidence="1">
    <location>
        <begin position="7"/>
        <end position="17"/>
    </location>
</feature>
<evidence type="ECO:0000313" key="2">
    <source>
        <dbReference type="EMBL" id="TFY51542.1"/>
    </source>
</evidence>
<dbReference type="Proteomes" id="UP000298327">
    <property type="component" value="Unassembled WGS sequence"/>
</dbReference>
<organism evidence="2 3">
    <name type="scientific">Dentipellis fragilis</name>
    <dbReference type="NCBI Taxonomy" id="205917"/>
    <lineage>
        <taxon>Eukaryota</taxon>
        <taxon>Fungi</taxon>
        <taxon>Dikarya</taxon>
        <taxon>Basidiomycota</taxon>
        <taxon>Agaricomycotina</taxon>
        <taxon>Agaricomycetes</taxon>
        <taxon>Russulales</taxon>
        <taxon>Hericiaceae</taxon>
        <taxon>Dentipellis</taxon>
    </lineage>
</organism>
<feature type="region of interest" description="Disordered" evidence="1">
    <location>
        <begin position="54"/>
        <end position="79"/>
    </location>
</feature>
<evidence type="ECO:0000313" key="3">
    <source>
        <dbReference type="Proteomes" id="UP000298327"/>
    </source>
</evidence>
<gene>
    <name evidence="2" type="ORF">EVG20_g10952</name>
</gene>
<feature type="non-terminal residue" evidence="2">
    <location>
        <position position="109"/>
    </location>
</feature>
<sequence length="109" mass="11759">MRQPRPSLSPSPSPSPQPSSHGSALDLSIASLNAPPPSVRKRFSTLAARLTLPMRPNGRPKALSNISHITPPQPPVARHRRCPPTFADRADLAAVRAHSQAMRARALPR</sequence>
<keyword evidence="3" id="KW-1185">Reference proteome</keyword>
<dbReference type="AlphaFoldDB" id="A0A4Y9XP84"/>
<proteinExistence type="predicted"/>
<feature type="region of interest" description="Disordered" evidence="1">
    <location>
        <begin position="1"/>
        <end position="38"/>
    </location>
</feature>
<reference evidence="2 3" key="1">
    <citation type="submission" date="2019-02" db="EMBL/GenBank/DDBJ databases">
        <title>Genome sequencing of the rare red list fungi Dentipellis fragilis.</title>
        <authorList>
            <person name="Buettner E."/>
            <person name="Kellner H."/>
        </authorList>
    </citation>
    <scope>NUCLEOTIDE SEQUENCE [LARGE SCALE GENOMIC DNA]</scope>
    <source>
        <strain evidence="2 3">DSM 105465</strain>
    </source>
</reference>
<evidence type="ECO:0000256" key="1">
    <source>
        <dbReference type="SAM" id="MobiDB-lite"/>
    </source>
</evidence>
<name>A0A4Y9XP84_9AGAM</name>